<evidence type="ECO:0000313" key="2">
    <source>
        <dbReference type="Proteomes" id="UP000030907"/>
    </source>
</evidence>
<dbReference type="RefSeq" id="WP_228383678.1">
    <property type="nucleotide sequence ID" value="NZ_CP009122.1"/>
</dbReference>
<dbReference type="EMBL" id="CP009122">
    <property type="protein sequence ID" value="AJA10263.1"/>
    <property type="molecule type" value="Genomic_DNA"/>
</dbReference>
<dbReference type="Pfam" id="PF13589">
    <property type="entry name" value="HATPase_c_3"/>
    <property type="match status" value="1"/>
</dbReference>
<dbReference type="KEGG" id="sphk:SKP52_16955"/>
<proteinExistence type="predicted"/>
<name>A0A0A7PM33_9SPHN</name>
<accession>A0A0A7PM33</accession>
<dbReference type="HOGENOM" id="CLU_037205_0_0_5"/>
<dbReference type="SUPFAM" id="SSF55874">
    <property type="entry name" value="ATPase domain of HSP90 chaperone/DNA topoisomerase II/histidine kinase"/>
    <property type="match status" value="1"/>
</dbReference>
<organism evidence="1 2">
    <name type="scientific">Sphingopyxis fribergensis</name>
    <dbReference type="NCBI Taxonomy" id="1515612"/>
    <lineage>
        <taxon>Bacteria</taxon>
        <taxon>Pseudomonadati</taxon>
        <taxon>Pseudomonadota</taxon>
        <taxon>Alphaproteobacteria</taxon>
        <taxon>Sphingomonadales</taxon>
        <taxon>Sphingomonadaceae</taxon>
        <taxon>Sphingopyxis</taxon>
    </lineage>
</organism>
<dbReference type="STRING" id="1515612.SKP52_16955"/>
<keyword evidence="2" id="KW-1185">Reference proteome</keyword>
<evidence type="ECO:0000313" key="1">
    <source>
        <dbReference type="EMBL" id="AJA10263.1"/>
    </source>
</evidence>
<dbReference type="AlphaFoldDB" id="A0A0A7PM33"/>
<reference evidence="1 2" key="1">
    <citation type="journal article" date="2015" name="Int. J. Syst. Evol. Microbiol.">
        <title>Description of Sphingopyxis fribergensis sp. nov. - a soil bacterium with the ability to degrade styrene and phenylacetic acid.</title>
        <authorList>
            <person name="Oelschlagel M."/>
            <person name="Ruckert C."/>
            <person name="Kalinowski J."/>
            <person name="Schmidt G."/>
            <person name="Schlomann M."/>
            <person name="Tischler D."/>
        </authorList>
    </citation>
    <scope>NUCLEOTIDE SEQUENCE [LARGE SCALE GENOMIC DNA]</scope>
    <source>
        <strain evidence="1 2">Kp5.2</strain>
    </source>
</reference>
<dbReference type="Gene3D" id="3.30.565.10">
    <property type="entry name" value="Histidine kinase-like ATPase, C-terminal domain"/>
    <property type="match status" value="1"/>
</dbReference>
<protein>
    <submittedName>
        <fullName evidence="1">DNA mismatch repair enzyme (Predicted ATPase)</fullName>
    </submittedName>
</protein>
<dbReference type="InterPro" id="IPR036890">
    <property type="entry name" value="HATPase_C_sf"/>
</dbReference>
<sequence length="479" mass="53819">MLIESMRDIGYSLETALADIIDNSITAKARCIRLLADTTSPDPSLAILDDGEGMTEDKLLAAMRPGSRNPLETREQDDLGRFGLGLKTASFSQCRMLTVASRRDGITCCARWNLDEVARTNQWLVEFLDDFTQIPWIDELGSSGTLVIWEALDRLVEGDGSDARSAFVSRIDDAAEHLELVFHRYLAGERGISKVALFLNGRQLEPFDPFHSSHPATQAGPVEKIKSGGQEVEIQTFTLPHHKKDPVEWERYAGKAGYLKNQGFYVYRGKRLIIHGTWFGLARQKELTKLARVRIDMPNGMDADWKIDVKKASAQPPYHVRERLRRIIETIGATSRRVYTARGRRLASDSRLPVWQRMQSGNEISYCLNPEHPVFADFAGRLPDDLKTDFMRVLEMAATSIPIDALFADISANPEQVSGSEMADDTLVHIVATTFAALRASGIDPEDAMQMMRATEPFRENWSVVSDELNRLLERCSDE</sequence>
<gene>
    <name evidence="1" type="ORF">SKP52_16955</name>
</gene>
<dbReference type="Proteomes" id="UP000030907">
    <property type="component" value="Chromosome"/>
</dbReference>